<name>A0A846JHV5_CLOBO</name>
<gene>
    <name evidence="1" type="ORF">FC871_13785</name>
</gene>
<dbReference type="AlphaFoldDB" id="A0A846JHV5"/>
<evidence type="ECO:0000313" key="1">
    <source>
        <dbReference type="EMBL" id="NFJ09525.1"/>
    </source>
</evidence>
<proteinExistence type="predicted"/>
<dbReference type="EMBL" id="SWQE01000007">
    <property type="protein sequence ID" value="NFJ09525.1"/>
    <property type="molecule type" value="Genomic_DNA"/>
</dbReference>
<organism evidence="1 2">
    <name type="scientific">Clostridium botulinum</name>
    <dbReference type="NCBI Taxonomy" id="1491"/>
    <lineage>
        <taxon>Bacteria</taxon>
        <taxon>Bacillati</taxon>
        <taxon>Bacillota</taxon>
        <taxon>Clostridia</taxon>
        <taxon>Eubacteriales</taxon>
        <taxon>Clostridiaceae</taxon>
        <taxon>Clostridium</taxon>
    </lineage>
</organism>
<sequence length="112" mass="12781">MYLKSISLNINREREGAKMKKKSIDRACYVNILPNLYINEPSDGLILTDKISKIHYELATDTPCDRSDLTCLNTDYQNSNLNILMEIKGNLSFTHIVRDSHGFIFAVEIADL</sequence>
<dbReference type="Proteomes" id="UP000480039">
    <property type="component" value="Unassembled WGS sequence"/>
</dbReference>
<accession>A0A846JHV5</accession>
<protein>
    <submittedName>
        <fullName evidence="1">Uncharacterized protein</fullName>
    </submittedName>
</protein>
<evidence type="ECO:0000313" key="2">
    <source>
        <dbReference type="Proteomes" id="UP000480039"/>
    </source>
</evidence>
<comment type="caution">
    <text evidence="1">The sequence shown here is derived from an EMBL/GenBank/DDBJ whole genome shotgun (WGS) entry which is preliminary data.</text>
</comment>
<reference evidence="1 2" key="1">
    <citation type="submission" date="2019-04" db="EMBL/GenBank/DDBJ databases">
        <title>Genome sequencing of Clostridium botulinum Groups I-IV and Clostridium butyricum.</title>
        <authorList>
            <person name="Brunt J."/>
            <person name="Van Vliet A.H.M."/>
            <person name="Stringer S.C."/>
            <person name="Carter A.T."/>
            <person name="Peck M.W."/>
        </authorList>
    </citation>
    <scope>NUCLEOTIDE SEQUENCE [LARGE SCALE GENOMIC DNA]</scope>
    <source>
        <strain evidence="1 2">Colworth BL30</strain>
    </source>
</reference>